<comment type="catalytic activity">
    <reaction evidence="7">
        <text>a 1,2-diacyl-sn-glycero-3-phosphocholine(in) = a 1,2-diacyl-sn-glycero-3-phosphocholine(out)</text>
        <dbReference type="Rhea" id="RHEA:38571"/>
        <dbReference type="ChEBI" id="CHEBI:57643"/>
    </reaction>
</comment>
<evidence type="ECO:0000256" key="11">
    <source>
        <dbReference type="ARBA" id="ARBA00042320"/>
    </source>
</evidence>
<evidence type="ECO:0000256" key="12">
    <source>
        <dbReference type="ARBA" id="ARBA00043155"/>
    </source>
</evidence>
<dbReference type="GO" id="GO:0012505">
    <property type="term" value="C:endomembrane system"/>
    <property type="evidence" value="ECO:0007669"/>
    <property type="project" value="TreeGrafter"/>
</dbReference>
<dbReference type="OrthoDB" id="378564at2759"/>
<keyword evidence="17" id="KW-1185">Reference proteome</keyword>
<evidence type="ECO:0000256" key="1">
    <source>
        <dbReference type="ARBA" id="ARBA00004141"/>
    </source>
</evidence>
<evidence type="ECO:0000256" key="13">
    <source>
        <dbReference type="ARBA" id="ARBA00045827"/>
    </source>
</evidence>
<evidence type="ECO:0000313" key="17">
    <source>
        <dbReference type="Proteomes" id="UP000478052"/>
    </source>
</evidence>
<evidence type="ECO:0000313" key="16">
    <source>
        <dbReference type="EMBL" id="KAF0773443.1"/>
    </source>
</evidence>
<proteinExistence type="inferred from homology"/>
<comment type="catalytic activity">
    <reaction evidence="8">
        <text>a 1,2-diacyl-sn-glycero-3-phospho-(1D-myo-inositol)(in) = a 1,2-diacyl-sn-glycero-3-phospho-(1D-myo-inositol)(out)</text>
        <dbReference type="Rhea" id="RHEA:38691"/>
        <dbReference type="ChEBI" id="CHEBI:57880"/>
    </reaction>
</comment>
<dbReference type="PANTHER" id="PTHR21347">
    <property type="entry name" value="CLEFT LIP AND PALATE ASSOCIATED TRANSMEMBRANE PROTEIN-RELATED"/>
    <property type="match status" value="1"/>
</dbReference>
<comment type="caution">
    <text evidence="16">The sequence shown here is derived from an EMBL/GenBank/DDBJ whole genome shotgun (WGS) entry which is preliminary data.</text>
</comment>
<accession>A0A6G0ZQI6</accession>
<organism evidence="16 17">
    <name type="scientific">Aphis craccivora</name>
    <name type="common">Cowpea aphid</name>
    <dbReference type="NCBI Taxonomy" id="307492"/>
    <lineage>
        <taxon>Eukaryota</taxon>
        <taxon>Metazoa</taxon>
        <taxon>Ecdysozoa</taxon>
        <taxon>Arthropoda</taxon>
        <taxon>Hexapoda</taxon>
        <taxon>Insecta</taxon>
        <taxon>Pterygota</taxon>
        <taxon>Neoptera</taxon>
        <taxon>Paraneoptera</taxon>
        <taxon>Hemiptera</taxon>
        <taxon>Sternorrhyncha</taxon>
        <taxon>Aphidomorpha</taxon>
        <taxon>Aphidoidea</taxon>
        <taxon>Aphididae</taxon>
        <taxon>Aphidini</taxon>
        <taxon>Aphis</taxon>
        <taxon>Aphis</taxon>
    </lineage>
</organism>
<dbReference type="Proteomes" id="UP000478052">
    <property type="component" value="Unassembled WGS sequence"/>
</dbReference>
<evidence type="ECO:0000256" key="2">
    <source>
        <dbReference type="ARBA" id="ARBA00009310"/>
    </source>
</evidence>
<evidence type="ECO:0000256" key="14">
    <source>
        <dbReference type="ARBA" id="ARBA00093208"/>
    </source>
</evidence>
<comment type="catalytic activity">
    <reaction evidence="9">
        <text>6-(alpha-D-glucosaminyl)-(1-octadecanoyl,2-(9Z)-octadecenoyl-sn-glycero-3-phospho)-1D-myo-inositol(in) = 6-(alpha-D-glucosaminyl)-(1-octadecanoyl,2-(9Z)-octadecenoyl-sn-glycero-3-phospho)-1D-myo-inositol(out)</text>
        <dbReference type="Rhea" id="RHEA:71495"/>
        <dbReference type="ChEBI" id="CHEBI:190691"/>
    </reaction>
</comment>
<dbReference type="Pfam" id="PF05602">
    <property type="entry name" value="CLPTM1"/>
    <property type="match status" value="1"/>
</dbReference>
<feature type="transmembrane region" description="Helical" evidence="15">
    <location>
        <begin position="286"/>
        <end position="306"/>
    </location>
</feature>
<evidence type="ECO:0000256" key="9">
    <source>
        <dbReference type="ARBA" id="ARBA00036810"/>
    </source>
</evidence>
<gene>
    <name evidence="16" type="ORF">FWK35_00002378</name>
</gene>
<feature type="transmembrane region" description="Helical" evidence="15">
    <location>
        <begin position="348"/>
        <end position="366"/>
    </location>
</feature>
<keyword evidence="5 15" id="KW-0472">Membrane</keyword>
<reference evidence="16 17" key="1">
    <citation type="submission" date="2019-08" db="EMBL/GenBank/DDBJ databases">
        <title>Whole genome of Aphis craccivora.</title>
        <authorList>
            <person name="Voronova N.V."/>
            <person name="Shulinski R.S."/>
            <person name="Bandarenka Y.V."/>
            <person name="Zhorov D.G."/>
            <person name="Warner D."/>
        </authorList>
    </citation>
    <scope>NUCLEOTIDE SEQUENCE [LARGE SCALE GENOMIC DNA]</scope>
    <source>
        <strain evidence="16">180601</strain>
        <tissue evidence="16">Whole Body</tissue>
    </source>
</reference>
<feature type="transmembrane region" description="Helical" evidence="15">
    <location>
        <begin position="326"/>
        <end position="342"/>
    </location>
</feature>
<dbReference type="AlphaFoldDB" id="A0A6G0ZQI6"/>
<evidence type="ECO:0000256" key="7">
    <source>
        <dbReference type="ARBA" id="ARBA00024631"/>
    </source>
</evidence>
<comment type="catalytic activity">
    <reaction evidence="6">
        <text>a 1,2-diacyl-sn-glycero-3-phosphoethanolamine(in) = a 1,2-diacyl-sn-glycero-3-phosphoethanolamine(out)</text>
        <dbReference type="Rhea" id="RHEA:38895"/>
        <dbReference type="ChEBI" id="CHEBI:64612"/>
    </reaction>
</comment>
<evidence type="ECO:0000256" key="4">
    <source>
        <dbReference type="ARBA" id="ARBA00022989"/>
    </source>
</evidence>
<sequence>MCFKVITMKLPSFTTIVSVLFLSYLGNIFYSIWVMVQPPSCTSEGLCLKSFLLQKPNLELTIFVAPQSNPRGTEVIFVNSFLLPNYNVSYERLMSVELPRLTKRNGTLYAHVFLSKAQETLYTGDKWTKLLTDPETVYTLVPMSTYKEPEYKIFQLLQDGENVKKNVEKPVTHIKAVLPVSMLTEPLHLSQIHMPSDIYQHIRLYGKKQEYLPIFLYNSLQDRSFNITKINKNTTHVPILLRYEPLSYTGQRILTQTQLAMVTLLQFGFKNKDIDEIKAIFDTNHYLLLISIIVAFVHILFDFLAFKNDISFWRSRKSMAGLSSRLVLWRAFSQTVVLLYLFEEKASMLIIVPSVISYVIEIWKVFKIIPIDWKNLKFKQITLNRAEKDTKKFDAESMKYLSYVLYPLCAGAAIYSLIYEPQKSWYSWSIKSLVNGVYAFGFIFMLPQLFINYRLKSVANLPWKTFMYKAFNTFIDDLFAFIIPMPTAHRLACFRDDIVFLIYIYQRWLYPVDQSRFDEDVEIPELPSEELKTKTD</sequence>
<evidence type="ECO:0000256" key="10">
    <source>
        <dbReference type="ARBA" id="ARBA00040905"/>
    </source>
</evidence>
<evidence type="ECO:0000256" key="8">
    <source>
        <dbReference type="ARBA" id="ARBA00035895"/>
    </source>
</evidence>
<comment type="subcellular location">
    <subcellularLocation>
        <location evidence="1">Membrane</location>
        <topology evidence="1">Multi-pass membrane protein</topology>
    </subcellularLocation>
</comment>
<comment type="catalytic activity">
    <reaction evidence="14">
        <text>a 6-(alpha-D-glucosaminyl)-1-(1,2-diacyl-sn-glycero-3-phospho)-1D-myo-inositol(in) = a 6-(alpha-D-glucosaminyl)-1-(1,2-diacyl-sn-glycero-3-phospho)-1D-myo-inositol(out)</text>
        <dbReference type="Rhea" id="RHEA:71491"/>
        <dbReference type="ChEBI" id="CHEBI:57997"/>
    </reaction>
</comment>
<evidence type="ECO:0000256" key="6">
    <source>
        <dbReference type="ARBA" id="ARBA00024615"/>
    </source>
</evidence>
<name>A0A6G0ZQI6_APHCR</name>
<evidence type="ECO:0000256" key="5">
    <source>
        <dbReference type="ARBA" id="ARBA00023136"/>
    </source>
</evidence>
<comment type="similarity">
    <text evidence="2">Belongs to the CLPTM1 family.</text>
</comment>
<dbReference type="GO" id="GO:0016020">
    <property type="term" value="C:membrane"/>
    <property type="evidence" value="ECO:0007669"/>
    <property type="project" value="UniProtKB-SubCell"/>
</dbReference>
<dbReference type="PANTHER" id="PTHR21347:SF0">
    <property type="entry name" value="LIPID SCRAMBLASE CLPTM1L"/>
    <property type="match status" value="1"/>
</dbReference>
<evidence type="ECO:0000256" key="3">
    <source>
        <dbReference type="ARBA" id="ARBA00022692"/>
    </source>
</evidence>
<evidence type="ECO:0000256" key="15">
    <source>
        <dbReference type="SAM" id="Phobius"/>
    </source>
</evidence>
<protein>
    <recommendedName>
        <fullName evidence="10">Lipid scramblase CLPTM1L</fullName>
    </recommendedName>
    <alternativeName>
        <fullName evidence="12">Cisplatin resistance-related protein 9</fullName>
    </alternativeName>
    <alternativeName>
        <fullName evidence="11">Cleft lip and palate transmembrane protein 1-like protein</fullName>
    </alternativeName>
</protein>
<feature type="transmembrane region" description="Helical" evidence="15">
    <location>
        <begin position="425"/>
        <end position="446"/>
    </location>
</feature>
<feature type="transmembrane region" description="Helical" evidence="15">
    <location>
        <begin position="12"/>
        <end position="33"/>
    </location>
</feature>
<keyword evidence="4 15" id="KW-1133">Transmembrane helix</keyword>
<comment type="function">
    <text evidence="13">Scramblase that mediates the translocation of glucosaminylphosphatidylinositol (alpha-D-GlcN-(1-6)-(1,2-diacyl-sn-glycero-3-phospho)-1D-myo-inositol, GlcN-PI) across the endoplasmic reticulum (ER) membrane, from the cytosolic leaflet to the luminal leaflet of the ER membrane, where it participates in the biosynthesis of glycosylphosphatidylinositol (GPI). GPI is a lipid glycoconjugate involved in post-translational modification of proteins. Can also translocate 1,2-diacyl-sn-glycero-3-phospho-(1D-myo-inositol) (phosphatidylinositol or PI), as well as several other phospholipids (1,2-diacyl-sn-glycero-3-phosphocholine, 1,2-diacyl-sn-glycero-3-phosphoethanolamine), and N-acetylglucosaminylphosphatidylinositol (GlcNAc-PI) in vitro.</text>
</comment>
<dbReference type="EMBL" id="VUJU01000060">
    <property type="protein sequence ID" value="KAF0773443.1"/>
    <property type="molecule type" value="Genomic_DNA"/>
</dbReference>
<feature type="transmembrane region" description="Helical" evidence="15">
    <location>
        <begin position="400"/>
        <end position="419"/>
    </location>
</feature>
<dbReference type="InterPro" id="IPR008429">
    <property type="entry name" value="CLPTM1"/>
</dbReference>
<keyword evidence="3 15" id="KW-0812">Transmembrane</keyword>